<dbReference type="CDD" id="cd14279">
    <property type="entry name" value="CUE"/>
    <property type="match status" value="1"/>
</dbReference>
<dbReference type="InterPro" id="IPR003892">
    <property type="entry name" value="CUE"/>
</dbReference>
<gene>
    <name evidence="3" type="ORF">CPEL01642_LOCUS2814</name>
</gene>
<sequence length="339" mass="37150">MEALQGVFPHLSTAVLRAVLDMTGDVALATNLILSSDPDDIELSLRTAQEGAASNSLPPGVQLSQIGNPIGVEGDEDEDGGDGDEGEDGADDDDEDDDVNEDEGGEQPEAKRLRTVEPTPAEELANRKTRLVQFDDKLLRKTDLELLNLSPSRLVHTSVLLWSDEVADQSSAKATLEGPHIGWWIQHYPVSEVDHVWRVLVNSHASNAMGCALHLSAPSFCVDAGGEVEVRVLVKDVRELLELKRVGGGLLAVAPSSQQRNFVLFVRGALKQRDAGVRESKTKLEERSEYKLQKERVQVETSRRPAPPFGVAEPDRNVYVLYQVERSAPTKWQKVVIPS</sequence>
<dbReference type="AlphaFoldDB" id="A0A7S0PYP5"/>
<dbReference type="GO" id="GO:0043130">
    <property type="term" value="F:ubiquitin binding"/>
    <property type="evidence" value="ECO:0007669"/>
    <property type="project" value="InterPro"/>
</dbReference>
<feature type="region of interest" description="Disordered" evidence="1">
    <location>
        <begin position="51"/>
        <end position="128"/>
    </location>
</feature>
<proteinExistence type="predicted"/>
<name>A0A7S0PYP5_9EUKA</name>
<accession>A0A7S0PYP5</accession>
<feature type="domain" description="CUE" evidence="2">
    <location>
        <begin position="1"/>
        <end position="39"/>
    </location>
</feature>
<dbReference type="PROSITE" id="PS51140">
    <property type="entry name" value="CUE"/>
    <property type="match status" value="1"/>
</dbReference>
<dbReference type="Pfam" id="PF02845">
    <property type="entry name" value="CUE"/>
    <property type="match status" value="1"/>
</dbReference>
<evidence type="ECO:0000259" key="2">
    <source>
        <dbReference type="PROSITE" id="PS51140"/>
    </source>
</evidence>
<feature type="compositionally biased region" description="Acidic residues" evidence="1">
    <location>
        <begin position="73"/>
        <end position="106"/>
    </location>
</feature>
<protein>
    <recommendedName>
        <fullName evidence="2">CUE domain-containing protein</fullName>
    </recommendedName>
</protein>
<organism evidence="3">
    <name type="scientific">Coccolithus braarudii</name>
    <dbReference type="NCBI Taxonomy" id="221442"/>
    <lineage>
        <taxon>Eukaryota</taxon>
        <taxon>Haptista</taxon>
        <taxon>Haptophyta</taxon>
        <taxon>Prymnesiophyceae</taxon>
        <taxon>Coccolithales</taxon>
        <taxon>Coccolithaceae</taxon>
        <taxon>Coccolithus</taxon>
    </lineage>
</organism>
<evidence type="ECO:0000256" key="1">
    <source>
        <dbReference type="SAM" id="MobiDB-lite"/>
    </source>
</evidence>
<reference evidence="3" key="1">
    <citation type="submission" date="2021-01" db="EMBL/GenBank/DDBJ databases">
        <authorList>
            <person name="Corre E."/>
            <person name="Pelletier E."/>
            <person name="Niang G."/>
            <person name="Scheremetjew M."/>
            <person name="Finn R."/>
            <person name="Kale V."/>
            <person name="Holt S."/>
            <person name="Cochrane G."/>
            <person name="Meng A."/>
            <person name="Brown T."/>
            <person name="Cohen L."/>
        </authorList>
    </citation>
    <scope>NUCLEOTIDE SEQUENCE</scope>
    <source>
        <strain evidence="3">PLY182g</strain>
    </source>
</reference>
<feature type="compositionally biased region" description="Polar residues" evidence="1">
    <location>
        <begin position="52"/>
        <end position="67"/>
    </location>
</feature>
<evidence type="ECO:0000313" key="3">
    <source>
        <dbReference type="EMBL" id="CAD8599484.1"/>
    </source>
</evidence>
<dbReference type="EMBL" id="HBEY01005753">
    <property type="protein sequence ID" value="CAD8599484.1"/>
    <property type="molecule type" value="Transcribed_RNA"/>
</dbReference>